<evidence type="ECO:0000256" key="1">
    <source>
        <dbReference type="ARBA" id="ARBA00005058"/>
    </source>
</evidence>
<organism evidence="8 10">
    <name type="scientific">Geotoga petraea</name>
    <dbReference type="NCBI Taxonomy" id="28234"/>
    <lineage>
        <taxon>Bacteria</taxon>
        <taxon>Thermotogati</taxon>
        <taxon>Thermotogota</taxon>
        <taxon>Thermotogae</taxon>
        <taxon>Petrotogales</taxon>
        <taxon>Petrotogaceae</taxon>
        <taxon>Geotoga</taxon>
    </lineage>
</organism>
<evidence type="ECO:0000256" key="5">
    <source>
        <dbReference type="ARBA" id="ARBA00022679"/>
    </source>
</evidence>
<protein>
    <recommendedName>
        <fullName evidence="6">Purine nucleoside phosphorylase</fullName>
        <ecNumber evidence="6">2.4.2.1</ecNumber>
    </recommendedName>
    <alternativeName>
        <fullName evidence="6">Inosine-guanosine phosphorylase</fullName>
    </alternativeName>
</protein>
<comment type="pathway">
    <text evidence="1 6">Purine metabolism; purine nucleoside salvage.</text>
</comment>
<evidence type="ECO:0000259" key="7">
    <source>
        <dbReference type="Pfam" id="PF01048"/>
    </source>
</evidence>
<dbReference type="InterPro" id="IPR011270">
    <property type="entry name" value="Pur_Nuc_Pase_Ino/Guo-sp"/>
</dbReference>
<proteinExistence type="inferred from homology"/>
<evidence type="ECO:0000313" key="9">
    <source>
        <dbReference type="EMBL" id="TGG88460.1"/>
    </source>
</evidence>
<dbReference type="NCBIfam" id="TIGR01697">
    <property type="entry name" value="PNPH-PUNA-XAPA"/>
    <property type="match status" value="1"/>
</dbReference>
<reference evidence="9 11" key="2">
    <citation type="submission" date="2019-04" db="EMBL/GenBank/DDBJ databases">
        <title>Draft genome sequence data and analysis of a Fermenting Bacterium, Geotoga petraea strain HO-Geo1, isolated from heavy-oil petroleum reservoir in Russia.</title>
        <authorList>
            <person name="Grouzdev D.S."/>
            <person name="Semenova E.M."/>
            <person name="Sokolova D.S."/>
            <person name="Tourova T.P."/>
            <person name="Poltaraus A.B."/>
            <person name="Nazina T.N."/>
        </authorList>
    </citation>
    <scope>NUCLEOTIDE SEQUENCE [LARGE SCALE GENOMIC DNA]</scope>
    <source>
        <strain evidence="9 11">HO-Geo1</strain>
    </source>
</reference>
<keyword evidence="3" id="KW-0597">Phosphoprotein</keyword>
<dbReference type="Proteomes" id="UP000199322">
    <property type="component" value="Unassembled WGS sequence"/>
</dbReference>
<name>A0A1G6K868_9BACT</name>
<evidence type="ECO:0000256" key="4">
    <source>
        <dbReference type="ARBA" id="ARBA00022676"/>
    </source>
</evidence>
<dbReference type="GO" id="GO:0004731">
    <property type="term" value="F:purine-nucleoside phosphorylase activity"/>
    <property type="evidence" value="ECO:0007669"/>
    <property type="project" value="UniProtKB-EC"/>
</dbReference>
<comment type="similarity">
    <text evidence="2 6">Belongs to the PNP/MTAP phosphorylase family.</text>
</comment>
<evidence type="ECO:0000313" key="11">
    <source>
        <dbReference type="Proteomes" id="UP000297288"/>
    </source>
</evidence>
<dbReference type="PANTHER" id="PTHR11904">
    <property type="entry name" value="METHYLTHIOADENOSINE/PURINE NUCLEOSIDE PHOSPHORYLASE"/>
    <property type="match status" value="1"/>
</dbReference>
<keyword evidence="5 6" id="KW-0808">Transferase</keyword>
<dbReference type="SUPFAM" id="SSF53167">
    <property type="entry name" value="Purine and uridine phosphorylases"/>
    <property type="match status" value="1"/>
</dbReference>
<evidence type="ECO:0000313" key="10">
    <source>
        <dbReference type="Proteomes" id="UP000199322"/>
    </source>
</evidence>
<reference evidence="8 10" key="1">
    <citation type="submission" date="2016-10" db="EMBL/GenBank/DDBJ databases">
        <authorList>
            <person name="de Groot N.N."/>
        </authorList>
    </citation>
    <scope>NUCLEOTIDE SEQUENCE [LARGE SCALE GENOMIC DNA]</scope>
    <source>
        <strain evidence="8 10">WG14</strain>
    </source>
</reference>
<dbReference type="CDD" id="cd09009">
    <property type="entry name" value="PNP-EcPNPII_like"/>
    <property type="match status" value="1"/>
</dbReference>
<dbReference type="EMBL" id="SRME01000002">
    <property type="protein sequence ID" value="TGG88460.1"/>
    <property type="molecule type" value="Genomic_DNA"/>
</dbReference>
<dbReference type="EC" id="2.4.2.1" evidence="6"/>
<dbReference type="AlphaFoldDB" id="A0A1G6K868"/>
<dbReference type="InterPro" id="IPR011268">
    <property type="entry name" value="Purine_phosphorylase"/>
</dbReference>
<keyword evidence="4 6" id="KW-0328">Glycosyltransferase</keyword>
<keyword evidence="10" id="KW-1185">Reference proteome</keyword>
<comment type="function">
    <text evidence="6">The purine nucleoside phosphorylases catalyze the phosphorolytic breakdown of the N-glycosidic bond in the beta-(deoxy)ribonucleoside molecules, with the formation of the corresponding free purine bases and pentose-1-phosphate.</text>
</comment>
<evidence type="ECO:0000313" key="8">
    <source>
        <dbReference type="EMBL" id="SDC27249.1"/>
    </source>
</evidence>
<dbReference type="FunFam" id="3.40.50.1580:FF:000010">
    <property type="entry name" value="Purine nucleoside phosphorylase"/>
    <property type="match status" value="1"/>
</dbReference>
<dbReference type="EMBL" id="FMYV01000002">
    <property type="protein sequence ID" value="SDC27249.1"/>
    <property type="molecule type" value="Genomic_DNA"/>
</dbReference>
<dbReference type="RefSeq" id="WP_091402973.1">
    <property type="nucleotide sequence ID" value="NZ_FMYV01000002.1"/>
</dbReference>
<dbReference type="Pfam" id="PF01048">
    <property type="entry name" value="PNP_UDP_1"/>
    <property type="match status" value="1"/>
</dbReference>
<dbReference type="OrthoDB" id="1523230at2"/>
<dbReference type="STRING" id="28234.SAMN04488588_0777"/>
<dbReference type="InterPro" id="IPR000845">
    <property type="entry name" value="Nucleoside_phosphorylase_d"/>
</dbReference>
<dbReference type="PIRSF" id="PIRSF000477">
    <property type="entry name" value="PurNPase"/>
    <property type="match status" value="1"/>
</dbReference>
<sequence length="277" mass="30447">MSYKMKEYVEKVKEAAEFLKGKVNIEPEIAIVLGSGLQGIADSLTDSKSIGYNEIPNFPVSTAPGHKGELIFGKMKNKNVMLMNGRFHYYEGYTMKEVTFPTRVMQELGIKTFIVTNAAGGMNPNFEKGKPCLITDQINFMGDNPLLGENNEEWGPRFPDMSEVYSKRLIDLAIKSAKKIGEPIFTGVYLGISGPTFETPAELRMMRNFGADLVGMSTVPEVIVARHAGMEILGFSAITDMAIAEGLEEVTAEDVISVANRTGEKIASIIMELIDDI</sequence>
<dbReference type="Gene3D" id="3.40.50.1580">
    <property type="entry name" value="Nucleoside phosphorylase domain"/>
    <property type="match status" value="1"/>
</dbReference>
<evidence type="ECO:0000256" key="2">
    <source>
        <dbReference type="ARBA" id="ARBA00006751"/>
    </source>
</evidence>
<gene>
    <name evidence="9" type="ORF">E4650_05290</name>
    <name evidence="8" type="ORF">SAMN04488588_0777</name>
</gene>
<dbReference type="NCBIfam" id="TIGR01700">
    <property type="entry name" value="PNPH"/>
    <property type="match status" value="1"/>
</dbReference>
<evidence type="ECO:0000256" key="3">
    <source>
        <dbReference type="ARBA" id="ARBA00022553"/>
    </source>
</evidence>
<feature type="domain" description="Nucleoside phosphorylase" evidence="7">
    <location>
        <begin position="28"/>
        <end position="274"/>
    </location>
</feature>
<dbReference type="InterPro" id="IPR035994">
    <property type="entry name" value="Nucleoside_phosphorylase_sf"/>
</dbReference>
<evidence type="ECO:0000256" key="6">
    <source>
        <dbReference type="PIRNR" id="PIRNR000477"/>
    </source>
</evidence>
<dbReference type="PANTHER" id="PTHR11904:SF9">
    <property type="entry name" value="PURINE NUCLEOSIDE PHOSPHORYLASE-RELATED"/>
    <property type="match status" value="1"/>
</dbReference>
<dbReference type="Proteomes" id="UP000297288">
    <property type="component" value="Unassembled WGS sequence"/>
</dbReference>
<dbReference type="GO" id="GO:0005737">
    <property type="term" value="C:cytoplasm"/>
    <property type="evidence" value="ECO:0007669"/>
    <property type="project" value="TreeGrafter"/>
</dbReference>
<dbReference type="UniPathway" id="UPA00606"/>
<dbReference type="NCBIfam" id="NF006054">
    <property type="entry name" value="PRK08202.1"/>
    <property type="match status" value="1"/>
</dbReference>
<dbReference type="GO" id="GO:0009116">
    <property type="term" value="P:nucleoside metabolic process"/>
    <property type="evidence" value="ECO:0007669"/>
    <property type="project" value="InterPro"/>
</dbReference>
<accession>A0A1G6K868</accession>